<evidence type="ECO:0000313" key="1">
    <source>
        <dbReference type="EMBL" id="GBM51113.1"/>
    </source>
</evidence>
<comment type="caution">
    <text evidence="1">The sequence shown here is derived from an EMBL/GenBank/DDBJ whole genome shotgun (WGS) entry which is preliminary data.</text>
</comment>
<proteinExistence type="predicted"/>
<dbReference type="EMBL" id="BGPR01001323">
    <property type="protein sequence ID" value="GBM51113.1"/>
    <property type="molecule type" value="Genomic_DNA"/>
</dbReference>
<gene>
    <name evidence="1" type="ORF">AVEN_275303_1</name>
</gene>
<accession>A0A4Y2GBZ0</accession>
<protein>
    <submittedName>
        <fullName evidence="1">Uncharacterized protein</fullName>
    </submittedName>
</protein>
<sequence length="112" mass="12889">MNNLLHSIPEKGNHTVPIQAMTGVPRRWKLKTLLYRLSSDNKAKRLVLGSNCKKNGPSTAADLSQQMLVSMSTTASRQTTYRYLGEYGLYSCKHVWCREHVNRTLDLYIVFW</sequence>
<organism evidence="1 2">
    <name type="scientific">Araneus ventricosus</name>
    <name type="common">Orbweaver spider</name>
    <name type="synonym">Epeira ventricosa</name>
    <dbReference type="NCBI Taxonomy" id="182803"/>
    <lineage>
        <taxon>Eukaryota</taxon>
        <taxon>Metazoa</taxon>
        <taxon>Ecdysozoa</taxon>
        <taxon>Arthropoda</taxon>
        <taxon>Chelicerata</taxon>
        <taxon>Arachnida</taxon>
        <taxon>Araneae</taxon>
        <taxon>Araneomorphae</taxon>
        <taxon>Entelegynae</taxon>
        <taxon>Araneoidea</taxon>
        <taxon>Araneidae</taxon>
        <taxon>Araneus</taxon>
    </lineage>
</organism>
<dbReference type="AlphaFoldDB" id="A0A4Y2GBZ0"/>
<evidence type="ECO:0000313" key="2">
    <source>
        <dbReference type="Proteomes" id="UP000499080"/>
    </source>
</evidence>
<reference evidence="1 2" key="1">
    <citation type="journal article" date="2019" name="Sci. Rep.">
        <title>Orb-weaving spider Araneus ventricosus genome elucidates the spidroin gene catalogue.</title>
        <authorList>
            <person name="Kono N."/>
            <person name="Nakamura H."/>
            <person name="Ohtoshi R."/>
            <person name="Moran D.A.P."/>
            <person name="Shinohara A."/>
            <person name="Yoshida Y."/>
            <person name="Fujiwara M."/>
            <person name="Mori M."/>
            <person name="Tomita M."/>
            <person name="Arakawa K."/>
        </authorList>
    </citation>
    <scope>NUCLEOTIDE SEQUENCE [LARGE SCALE GENOMIC DNA]</scope>
</reference>
<keyword evidence="2" id="KW-1185">Reference proteome</keyword>
<name>A0A4Y2GBZ0_ARAVE</name>
<dbReference type="Proteomes" id="UP000499080">
    <property type="component" value="Unassembled WGS sequence"/>
</dbReference>